<feature type="domain" description="ABC transmembrane type-1" evidence="8">
    <location>
        <begin position="72"/>
        <end position="252"/>
    </location>
</feature>
<dbReference type="GeneID" id="93262637"/>
<feature type="transmembrane region" description="Helical" evidence="7">
    <location>
        <begin position="110"/>
        <end position="132"/>
    </location>
</feature>
<dbReference type="InterPro" id="IPR035906">
    <property type="entry name" value="MetI-like_sf"/>
</dbReference>
<gene>
    <name evidence="9" type="primary">cmpB_2</name>
    <name evidence="9" type="ORF">NCTC10529_01354</name>
</gene>
<reference evidence="9 10" key="1">
    <citation type="submission" date="2018-06" db="EMBL/GenBank/DDBJ databases">
        <authorList>
            <consortium name="Pathogen Informatics"/>
            <person name="Doyle S."/>
        </authorList>
    </citation>
    <scope>NUCLEOTIDE SEQUENCE [LARGE SCALE GENOMIC DNA]</scope>
    <source>
        <strain evidence="9 10">NCTC10529</strain>
    </source>
</reference>
<sequence length="265" mass="29428">MIKTDKIRKPQHAVFYILDYLWSGFASLGIAMLLIALWAWGSVVFGEFMLPSPTTVLRLSWQLLNEFKLNQLDISLWRAAVGIGISLVLGVVLGLIAGCFKTAMALFKPFITILLAMPPIIWVVMALFWFGFGNASVLFTIIILVSPLTFASAAMGMMSVNAQHEELFDAYQLGWLKKIRYLYLPHLTGYVISSLNIAVAMGVKVVVMAELLGASEGIGARIADARAMLDTETVMAYVVLVIALVSLFEYLITKPLEIVFMPWRR</sequence>
<evidence type="ECO:0000259" key="8">
    <source>
        <dbReference type="PROSITE" id="PS50928"/>
    </source>
</evidence>
<dbReference type="CDD" id="cd06261">
    <property type="entry name" value="TM_PBP2"/>
    <property type="match status" value="1"/>
</dbReference>
<accession>A0AAX2J586</accession>
<comment type="similarity">
    <text evidence="7">Belongs to the binding-protein-dependent transport system permease family.</text>
</comment>
<dbReference type="PANTHER" id="PTHR30151:SF0">
    <property type="entry name" value="ABC TRANSPORTER PERMEASE PROTEIN MJ0413-RELATED"/>
    <property type="match status" value="1"/>
</dbReference>
<dbReference type="Proteomes" id="UP000248598">
    <property type="component" value="Chromosome 1"/>
</dbReference>
<keyword evidence="5 7" id="KW-1133">Transmembrane helix</keyword>
<feature type="transmembrane region" description="Helical" evidence="7">
    <location>
        <begin position="20"/>
        <end position="40"/>
    </location>
</feature>
<evidence type="ECO:0000313" key="10">
    <source>
        <dbReference type="Proteomes" id="UP000248598"/>
    </source>
</evidence>
<keyword evidence="6 7" id="KW-0472">Membrane</keyword>
<dbReference type="EMBL" id="LS483426">
    <property type="protein sequence ID" value="SQH25159.1"/>
    <property type="molecule type" value="Genomic_DNA"/>
</dbReference>
<name>A0AAX2J586_KINKI</name>
<protein>
    <submittedName>
        <fullName evidence="9">Bicarbonate transport system permease protein CmpB</fullName>
    </submittedName>
</protein>
<comment type="subcellular location">
    <subcellularLocation>
        <location evidence="1 7">Cell membrane</location>
        <topology evidence="1 7">Multi-pass membrane protein</topology>
    </subcellularLocation>
</comment>
<keyword evidence="3" id="KW-1003">Cell membrane</keyword>
<feature type="transmembrane region" description="Helical" evidence="7">
    <location>
        <begin position="138"/>
        <end position="160"/>
    </location>
</feature>
<proteinExistence type="inferred from homology"/>
<dbReference type="SUPFAM" id="SSF161098">
    <property type="entry name" value="MetI-like"/>
    <property type="match status" value="1"/>
</dbReference>
<feature type="transmembrane region" description="Helical" evidence="7">
    <location>
        <begin position="234"/>
        <end position="252"/>
    </location>
</feature>
<evidence type="ECO:0000256" key="7">
    <source>
        <dbReference type="RuleBase" id="RU363032"/>
    </source>
</evidence>
<dbReference type="PANTHER" id="PTHR30151">
    <property type="entry name" value="ALKANE SULFONATE ABC TRANSPORTER-RELATED, MEMBRANE SUBUNIT"/>
    <property type="match status" value="1"/>
</dbReference>
<evidence type="ECO:0000256" key="3">
    <source>
        <dbReference type="ARBA" id="ARBA00022475"/>
    </source>
</evidence>
<dbReference type="PROSITE" id="PS50928">
    <property type="entry name" value="ABC_TM1"/>
    <property type="match status" value="1"/>
</dbReference>
<dbReference type="AlphaFoldDB" id="A0AAX2J586"/>
<keyword evidence="2 7" id="KW-0813">Transport</keyword>
<evidence type="ECO:0000256" key="6">
    <source>
        <dbReference type="ARBA" id="ARBA00023136"/>
    </source>
</evidence>
<evidence type="ECO:0000313" key="9">
    <source>
        <dbReference type="EMBL" id="SQH25159.1"/>
    </source>
</evidence>
<evidence type="ECO:0000256" key="2">
    <source>
        <dbReference type="ARBA" id="ARBA00022448"/>
    </source>
</evidence>
<organism evidence="9 10">
    <name type="scientific">Kingella kingae</name>
    <dbReference type="NCBI Taxonomy" id="504"/>
    <lineage>
        <taxon>Bacteria</taxon>
        <taxon>Pseudomonadati</taxon>
        <taxon>Pseudomonadota</taxon>
        <taxon>Betaproteobacteria</taxon>
        <taxon>Neisseriales</taxon>
        <taxon>Neisseriaceae</taxon>
        <taxon>Kingella</taxon>
    </lineage>
</organism>
<keyword evidence="4 7" id="KW-0812">Transmembrane</keyword>
<feature type="transmembrane region" description="Helical" evidence="7">
    <location>
        <begin position="76"/>
        <end position="98"/>
    </location>
</feature>
<dbReference type="InterPro" id="IPR000515">
    <property type="entry name" value="MetI-like"/>
</dbReference>
<evidence type="ECO:0000256" key="4">
    <source>
        <dbReference type="ARBA" id="ARBA00022692"/>
    </source>
</evidence>
<evidence type="ECO:0000256" key="5">
    <source>
        <dbReference type="ARBA" id="ARBA00022989"/>
    </source>
</evidence>
<dbReference type="Pfam" id="PF00528">
    <property type="entry name" value="BPD_transp_1"/>
    <property type="match status" value="1"/>
</dbReference>
<dbReference type="GO" id="GO:0055085">
    <property type="term" value="P:transmembrane transport"/>
    <property type="evidence" value="ECO:0007669"/>
    <property type="project" value="InterPro"/>
</dbReference>
<dbReference type="RefSeq" id="WP_003786142.1">
    <property type="nucleotide sequence ID" value="NZ_CP091518.1"/>
</dbReference>
<dbReference type="Gene3D" id="1.10.3720.10">
    <property type="entry name" value="MetI-like"/>
    <property type="match status" value="1"/>
</dbReference>
<feature type="transmembrane region" description="Helical" evidence="7">
    <location>
        <begin position="181"/>
        <end position="203"/>
    </location>
</feature>
<dbReference type="GO" id="GO:0005886">
    <property type="term" value="C:plasma membrane"/>
    <property type="evidence" value="ECO:0007669"/>
    <property type="project" value="UniProtKB-SubCell"/>
</dbReference>
<evidence type="ECO:0000256" key="1">
    <source>
        <dbReference type="ARBA" id="ARBA00004651"/>
    </source>
</evidence>